<dbReference type="EMBL" id="BT138046">
    <property type="protein sequence ID" value="AFK37841.1"/>
    <property type="molecule type" value="mRNA"/>
</dbReference>
<protein>
    <submittedName>
        <fullName evidence="2">Uncharacterized protein</fullName>
    </submittedName>
</protein>
<feature type="region of interest" description="Disordered" evidence="1">
    <location>
        <begin position="1"/>
        <end position="25"/>
    </location>
</feature>
<name>I3SC49_MEDTR</name>
<accession>I3SC49</accession>
<dbReference type="AlphaFoldDB" id="I3SC49"/>
<organism evidence="2">
    <name type="scientific">Medicago truncatula</name>
    <name type="common">Barrel medic</name>
    <name type="synonym">Medicago tribuloides</name>
    <dbReference type="NCBI Taxonomy" id="3880"/>
    <lineage>
        <taxon>Eukaryota</taxon>
        <taxon>Viridiplantae</taxon>
        <taxon>Streptophyta</taxon>
        <taxon>Embryophyta</taxon>
        <taxon>Tracheophyta</taxon>
        <taxon>Spermatophyta</taxon>
        <taxon>Magnoliopsida</taxon>
        <taxon>eudicotyledons</taxon>
        <taxon>Gunneridae</taxon>
        <taxon>Pentapetalae</taxon>
        <taxon>rosids</taxon>
        <taxon>fabids</taxon>
        <taxon>Fabales</taxon>
        <taxon>Fabaceae</taxon>
        <taxon>Papilionoideae</taxon>
        <taxon>50 kb inversion clade</taxon>
        <taxon>NPAAA clade</taxon>
        <taxon>Hologalegina</taxon>
        <taxon>IRL clade</taxon>
        <taxon>Trifolieae</taxon>
        <taxon>Medicago</taxon>
    </lineage>
</organism>
<sequence>MGEESMLFPMAPMSDDPYFSGYANY</sequence>
<proteinExistence type="evidence at transcript level"/>
<reference evidence="2" key="1">
    <citation type="submission" date="2012-05" db="EMBL/GenBank/DDBJ databases">
        <authorList>
            <person name="Krishnakumar V."/>
            <person name="Cheung F."/>
            <person name="Xiao Y."/>
            <person name="Chan A."/>
            <person name="Moskal W.A."/>
            <person name="Town C.D."/>
        </authorList>
    </citation>
    <scope>NUCLEOTIDE SEQUENCE</scope>
</reference>
<evidence type="ECO:0000256" key="1">
    <source>
        <dbReference type="SAM" id="MobiDB-lite"/>
    </source>
</evidence>
<evidence type="ECO:0000313" key="2">
    <source>
        <dbReference type="EMBL" id="AFK37841.1"/>
    </source>
</evidence>